<reference evidence="1 2" key="1">
    <citation type="journal article" date="2018" name="Nat. Ecol. Evol.">
        <title>Shark genomes provide insights into elasmobranch evolution and the origin of vertebrates.</title>
        <authorList>
            <person name="Hara Y"/>
            <person name="Yamaguchi K"/>
            <person name="Onimaru K"/>
            <person name="Kadota M"/>
            <person name="Koyanagi M"/>
            <person name="Keeley SD"/>
            <person name="Tatsumi K"/>
            <person name="Tanaka K"/>
            <person name="Motone F"/>
            <person name="Kageyama Y"/>
            <person name="Nozu R"/>
            <person name="Adachi N"/>
            <person name="Nishimura O"/>
            <person name="Nakagawa R"/>
            <person name="Tanegashima C"/>
            <person name="Kiyatake I"/>
            <person name="Matsumoto R"/>
            <person name="Murakumo K"/>
            <person name="Nishida K"/>
            <person name="Terakita A"/>
            <person name="Kuratani S"/>
            <person name="Sato K"/>
            <person name="Hyodo S Kuraku.S."/>
        </authorList>
    </citation>
    <scope>NUCLEOTIDE SEQUENCE [LARGE SCALE GENOMIC DNA]</scope>
</reference>
<organism evidence="1 2">
    <name type="scientific">Chiloscyllium punctatum</name>
    <name type="common">Brownbanded bambooshark</name>
    <name type="synonym">Hemiscyllium punctatum</name>
    <dbReference type="NCBI Taxonomy" id="137246"/>
    <lineage>
        <taxon>Eukaryota</taxon>
        <taxon>Metazoa</taxon>
        <taxon>Chordata</taxon>
        <taxon>Craniata</taxon>
        <taxon>Vertebrata</taxon>
        <taxon>Chondrichthyes</taxon>
        <taxon>Elasmobranchii</taxon>
        <taxon>Galeomorphii</taxon>
        <taxon>Galeoidea</taxon>
        <taxon>Orectolobiformes</taxon>
        <taxon>Hemiscylliidae</taxon>
        <taxon>Chiloscyllium</taxon>
    </lineage>
</organism>
<protein>
    <submittedName>
        <fullName evidence="1">Uncharacterized protein</fullName>
    </submittedName>
</protein>
<dbReference type="PANTHER" id="PTHR21623:SF2">
    <property type="entry name" value="COILED-COIL DOMAIN-CONTAINING PROTEIN 33"/>
    <property type="match status" value="1"/>
</dbReference>
<evidence type="ECO:0000313" key="1">
    <source>
        <dbReference type="EMBL" id="GCC37236.1"/>
    </source>
</evidence>
<sequence>MMGALSARQLIAAKDIYSSENTPICEEERRFCVLTANYEGSIVVILDIADSRTKELLTSYCIPVAYLQMFHHYHIELIQPLPSVPSGTRLYITIVRKASTIPRQQGFTFTGLEVLLRGMENPLKDPVGPLLAVARIVPDHESYGNAILMKSPWLAGINATAVKHPSLHQSFFDVPHHASQGHPQVSRVGIPQEQPVWDFSFLFQGRECATIFTAGSALVLEYYSITTVMNTVSWYIRSPLGFSVVPLDQGAYRTLMSENGGRGLRVDGLPVQGNNLRTITNTTPTVGLILRLIASERPDSILTATDAHHLPSLDVKSWASLQQQATNAINLEISSGPHRANMEKWTILPTQEGTAALPATHCEKE</sequence>
<comment type="caution">
    <text evidence="1">The sequence shown here is derived from an EMBL/GenBank/DDBJ whole genome shotgun (WGS) entry which is preliminary data.</text>
</comment>
<dbReference type="OrthoDB" id="552574at2759"/>
<dbReference type="STRING" id="137246.A0A401T3J3"/>
<dbReference type="InterPro" id="IPR039889">
    <property type="entry name" value="CCD33"/>
</dbReference>
<keyword evidence="2" id="KW-1185">Reference proteome</keyword>
<dbReference type="GO" id="GO:0005777">
    <property type="term" value="C:peroxisome"/>
    <property type="evidence" value="ECO:0007669"/>
    <property type="project" value="TreeGrafter"/>
</dbReference>
<gene>
    <name evidence="1" type="ORF">chiPu_0015738</name>
</gene>
<accession>A0A401T3J3</accession>
<dbReference type="AlphaFoldDB" id="A0A401T3J3"/>
<name>A0A401T3J3_CHIPU</name>
<dbReference type="PANTHER" id="PTHR21623">
    <property type="entry name" value="SPERIOLIN-BINDING FACTOR"/>
    <property type="match status" value="1"/>
</dbReference>
<dbReference type="Proteomes" id="UP000287033">
    <property type="component" value="Unassembled WGS sequence"/>
</dbReference>
<evidence type="ECO:0000313" key="2">
    <source>
        <dbReference type="Proteomes" id="UP000287033"/>
    </source>
</evidence>
<dbReference type="EMBL" id="BEZZ01000966">
    <property type="protein sequence ID" value="GCC37236.1"/>
    <property type="molecule type" value="Genomic_DNA"/>
</dbReference>
<proteinExistence type="predicted"/>